<dbReference type="GO" id="GO:0005524">
    <property type="term" value="F:ATP binding"/>
    <property type="evidence" value="ECO:0007669"/>
    <property type="project" value="InterPro"/>
</dbReference>
<dbReference type="SUPFAM" id="SSF56112">
    <property type="entry name" value="Protein kinase-like (PK-like)"/>
    <property type="match status" value="1"/>
</dbReference>
<protein>
    <recommendedName>
        <fullName evidence="2">Protein kinase domain-containing protein</fullName>
    </recommendedName>
</protein>
<name>A0A9P7GNF4_9AGAR</name>
<organism evidence="3 4">
    <name type="scientific">Sphagnurus paluster</name>
    <dbReference type="NCBI Taxonomy" id="117069"/>
    <lineage>
        <taxon>Eukaryota</taxon>
        <taxon>Fungi</taxon>
        <taxon>Dikarya</taxon>
        <taxon>Basidiomycota</taxon>
        <taxon>Agaricomycotina</taxon>
        <taxon>Agaricomycetes</taxon>
        <taxon>Agaricomycetidae</taxon>
        <taxon>Agaricales</taxon>
        <taxon>Tricholomatineae</taxon>
        <taxon>Lyophyllaceae</taxon>
        <taxon>Sphagnurus</taxon>
    </lineage>
</organism>
<dbReference type="Gene3D" id="3.40.50.300">
    <property type="entry name" value="P-loop containing nucleotide triphosphate hydrolases"/>
    <property type="match status" value="1"/>
</dbReference>
<proteinExistence type="inferred from homology"/>
<feature type="domain" description="Protein kinase" evidence="2">
    <location>
        <begin position="345"/>
        <end position="622"/>
    </location>
</feature>
<evidence type="ECO:0000313" key="4">
    <source>
        <dbReference type="Proteomes" id="UP000717328"/>
    </source>
</evidence>
<reference evidence="3" key="2">
    <citation type="submission" date="2021-10" db="EMBL/GenBank/DDBJ databases">
        <title>Phylogenomics reveals ancestral predisposition of the termite-cultivated fungus Termitomyces towards a domesticated lifestyle.</title>
        <authorList>
            <person name="Auxier B."/>
            <person name="Grum-Grzhimaylo A."/>
            <person name="Cardenas M.E."/>
            <person name="Lodge J.D."/>
            <person name="Laessoe T."/>
            <person name="Pedersen O."/>
            <person name="Smith M.E."/>
            <person name="Kuyper T.W."/>
            <person name="Franco-Molano E.A."/>
            <person name="Baroni T.J."/>
            <person name="Aanen D.K."/>
        </authorList>
    </citation>
    <scope>NUCLEOTIDE SEQUENCE</scope>
    <source>
        <strain evidence="3">D49</strain>
    </source>
</reference>
<evidence type="ECO:0000259" key="2">
    <source>
        <dbReference type="PROSITE" id="PS50011"/>
    </source>
</evidence>
<dbReference type="GO" id="GO:0004674">
    <property type="term" value="F:protein serine/threonine kinase activity"/>
    <property type="evidence" value="ECO:0007669"/>
    <property type="project" value="TreeGrafter"/>
</dbReference>
<reference evidence="3" key="1">
    <citation type="submission" date="2021-02" db="EMBL/GenBank/DDBJ databases">
        <authorList>
            <person name="Nieuwenhuis M."/>
            <person name="Van De Peppel L.J.J."/>
        </authorList>
    </citation>
    <scope>NUCLEOTIDE SEQUENCE</scope>
    <source>
        <strain evidence="3">D49</strain>
    </source>
</reference>
<dbReference type="PROSITE" id="PS00108">
    <property type="entry name" value="PROTEIN_KINASE_ST"/>
    <property type="match status" value="1"/>
</dbReference>
<dbReference type="AlphaFoldDB" id="A0A9P7GNF4"/>
<evidence type="ECO:0000313" key="3">
    <source>
        <dbReference type="EMBL" id="KAG5650515.1"/>
    </source>
</evidence>
<dbReference type="InterPro" id="IPR011009">
    <property type="entry name" value="Kinase-like_dom_sf"/>
</dbReference>
<dbReference type="EMBL" id="JABCKI010000429">
    <property type="protein sequence ID" value="KAG5650515.1"/>
    <property type="molecule type" value="Genomic_DNA"/>
</dbReference>
<dbReference type="Proteomes" id="UP000717328">
    <property type="component" value="Unassembled WGS sequence"/>
</dbReference>
<dbReference type="PANTHER" id="PTHR44329:SF261">
    <property type="entry name" value="ZINC FINGER CONTAINING PROTEIN KINASE-RELATED"/>
    <property type="match status" value="1"/>
</dbReference>
<comment type="similarity">
    <text evidence="1">Belongs to the protein kinase superfamily. TKL Ser/Thr protein kinase family. ROCO subfamily.</text>
</comment>
<dbReference type="Gene3D" id="1.10.510.10">
    <property type="entry name" value="Transferase(Phosphotransferase) domain 1"/>
    <property type="match status" value="1"/>
</dbReference>
<dbReference type="InterPro" id="IPR000719">
    <property type="entry name" value="Prot_kinase_dom"/>
</dbReference>
<gene>
    <name evidence="3" type="ORF">H0H81_011961</name>
</gene>
<sequence>MVRIASPLDPAKARQVDLHVFEEELTKSINQFVNCAVGKEVSPPACGLTATTTEIASFIVDHPKDFRNKFILVDTPGLGTGAREDHKIMKQLAEWLKKSFPAKVPRKIALLYLVEIDSNLYPHSEVYMFPKHLISQGVSKNSIILTTKLEKLFDIQPGHERRALITQEYSSEIPVYPFENSSESAWKILDSIDESAVDLTQFRRKLAKVVSTPRFGQFWTRFGVGSSKPSRHGKEVAEVFDTEENSLFHEVDASEVGREVNPAVIARLQELSSTLGPALLDKDNYRKLLACRGPEAQALLDTFQSILRADIEKGASRRNLIYATKRLSTNSQLYPSAFMLGDVDRLDEKPIPSGAFGAFADICRGTFQKQPVCLKILRIIQGTSYDKVTKMIAQEGILWGQLSHPNLLPLWGLFRMERHLSLVSPWVENGNLVDYIQEHPTADRCADIADGIDYMHENEIVHGDLKGVNILVSDSGRACLADFGLSSINDPEILYWATQSAAAGGTGGTVRWQAPELFAAENDDSFDEEKTPPNTKAVDIYAWSCICLEIFTGTVPFAHIKQDTKVLLEVANGASPPLPEDSEPYISLGLSPIMRQLMSNCWERDPSQRPDAKAILHRLDAVKPPDARPSGGWKLGPAMYRSNLSDADVPLTLERLEEILSRDPPPS</sequence>
<dbReference type="InterPro" id="IPR001245">
    <property type="entry name" value="Ser-Thr/Tyr_kinase_cat_dom"/>
</dbReference>
<evidence type="ECO:0000256" key="1">
    <source>
        <dbReference type="ARBA" id="ARBA00008171"/>
    </source>
</evidence>
<dbReference type="InterPro" id="IPR008271">
    <property type="entry name" value="Ser/Thr_kinase_AS"/>
</dbReference>
<dbReference type="SUPFAM" id="SSF52540">
    <property type="entry name" value="P-loop containing nucleoside triphosphate hydrolases"/>
    <property type="match status" value="1"/>
</dbReference>
<comment type="caution">
    <text evidence="3">The sequence shown here is derived from an EMBL/GenBank/DDBJ whole genome shotgun (WGS) entry which is preliminary data.</text>
</comment>
<keyword evidence="4" id="KW-1185">Reference proteome</keyword>
<dbReference type="SMART" id="SM00220">
    <property type="entry name" value="S_TKc"/>
    <property type="match status" value="1"/>
</dbReference>
<dbReference type="PROSITE" id="PS50011">
    <property type="entry name" value="PROTEIN_KINASE_DOM"/>
    <property type="match status" value="1"/>
</dbReference>
<accession>A0A9P7GNF4</accession>
<dbReference type="Pfam" id="PF07714">
    <property type="entry name" value="PK_Tyr_Ser-Thr"/>
    <property type="match status" value="1"/>
</dbReference>
<dbReference type="PANTHER" id="PTHR44329">
    <property type="entry name" value="SERINE/THREONINE-PROTEIN KINASE TNNI3K-RELATED"/>
    <property type="match status" value="1"/>
</dbReference>
<dbReference type="InterPro" id="IPR027417">
    <property type="entry name" value="P-loop_NTPase"/>
</dbReference>
<dbReference type="InterPro" id="IPR051681">
    <property type="entry name" value="Ser/Thr_Kinases-Pseudokinases"/>
</dbReference>
<dbReference type="OrthoDB" id="4062651at2759"/>